<dbReference type="GO" id="GO:0046872">
    <property type="term" value="F:metal ion binding"/>
    <property type="evidence" value="ECO:0007669"/>
    <property type="project" value="UniProtKB-KW"/>
</dbReference>
<dbReference type="SUPFAM" id="SSF46548">
    <property type="entry name" value="alpha-helical ferredoxin"/>
    <property type="match status" value="1"/>
</dbReference>
<evidence type="ECO:0000259" key="9">
    <source>
        <dbReference type="PROSITE" id="PS51379"/>
    </source>
</evidence>
<dbReference type="GO" id="GO:0052693">
    <property type="term" value="F:epoxyqueuosine reductase activity"/>
    <property type="evidence" value="ECO:0007669"/>
    <property type="project" value="TreeGrafter"/>
</dbReference>
<dbReference type="NCBIfam" id="TIGR00276">
    <property type="entry name" value="tRNA epoxyqueuosine(34) reductase QueG"/>
    <property type="match status" value="1"/>
</dbReference>
<gene>
    <name evidence="10" type="ORF">HELGO_WM62024</name>
</gene>
<dbReference type="HAMAP" id="MF_00916">
    <property type="entry name" value="QueG"/>
    <property type="match status" value="1"/>
</dbReference>
<dbReference type="EMBL" id="CACVAQ010000512">
    <property type="protein sequence ID" value="CAA6829683.1"/>
    <property type="molecule type" value="Genomic_DNA"/>
</dbReference>
<dbReference type="GO" id="GO:0008616">
    <property type="term" value="P:tRNA queuosine(34) biosynthetic process"/>
    <property type="evidence" value="ECO:0007669"/>
    <property type="project" value="UniProtKB-KW"/>
</dbReference>
<dbReference type="Gene3D" id="3.30.70.20">
    <property type="match status" value="1"/>
</dbReference>
<dbReference type="InterPro" id="IPR004453">
    <property type="entry name" value="QueG"/>
</dbReference>
<name>A0A6S6UMV3_9BACT</name>
<feature type="domain" description="4Fe-4S ferredoxin-type" evidence="9">
    <location>
        <begin position="176"/>
        <end position="208"/>
    </location>
</feature>
<evidence type="ECO:0000256" key="2">
    <source>
        <dbReference type="ARBA" id="ARBA00022490"/>
    </source>
</evidence>
<organism evidence="10">
    <name type="scientific">uncultured Aureispira sp</name>
    <dbReference type="NCBI Taxonomy" id="1331704"/>
    <lineage>
        <taxon>Bacteria</taxon>
        <taxon>Pseudomonadati</taxon>
        <taxon>Bacteroidota</taxon>
        <taxon>Saprospiria</taxon>
        <taxon>Saprospirales</taxon>
        <taxon>Saprospiraceae</taxon>
        <taxon>Aureispira</taxon>
        <taxon>environmental samples</taxon>
    </lineage>
</organism>
<sequence length="312" mass="35700">YFVPVKKTNTHIVKEKAYELGFTFVGVSEARELTEEAKRLEKWLNQGMHGKMHYMANHFEKRIDPRKLVEGAKTVVTLLYNYHQTETQIDPAAPKISQYAYGKDYHKIIKQKLSALMAHIETEIGAVEGRCFVDSAPVLERDWAKHSGTGWVGKNTLLINKAQGSYFFLAELIIDLELEADGPIKDYCGRCTRCIDACPTEAIHPDGYLVDGSKCISYFTIELKEAIPAEMQGKFDNWMFGCDVCQEVCPWNRFAKKHSEPAFEPHPDLLSMTQQDWEEITEDVFRKVFQKSAVKRTKFAGLTRNISFLKEA</sequence>
<keyword evidence="3" id="KW-0819">tRNA processing</keyword>
<evidence type="ECO:0000256" key="3">
    <source>
        <dbReference type="ARBA" id="ARBA00022694"/>
    </source>
</evidence>
<keyword evidence="7" id="KW-0408">Iron</keyword>
<dbReference type="GO" id="GO:0051539">
    <property type="term" value="F:4 iron, 4 sulfur cluster binding"/>
    <property type="evidence" value="ECO:0007669"/>
    <property type="project" value="UniProtKB-KW"/>
</dbReference>
<evidence type="ECO:0000256" key="5">
    <source>
        <dbReference type="ARBA" id="ARBA00022785"/>
    </source>
</evidence>
<dbReference type="PROSITE" id="PS00198">
    <property type="entry name" value="4FE4S_FER_1"/>
    <property type="match status" value="1"/>
</dbReference>
<dbReference type="InterPro" id="IPR013542">
    <property type="entry name" value="QueG_DUF1730"/>
</dbReference>
<evidence type="ECO:0000256" key="6">
    <source>
        <dbReference type="ARBA" id="ARBA00023002"/>
    </source>
</evidence>
<keyword evidence="2" id="KW-0963">Cytoplasm</keyword>
<evidence type="ECO:0000256" key="8">
    <source>
        <dbReference type="ARBA" id="ARBA00023014"/>
    </source>
</evidence>
<keyword evidence="8" id="KW-0411">Iron-sulfur</keyword>
<evidence type="ECO:0000256" key="1">
    <source>
        <dbReference type="ARBA" id="ARBA00022485"/>
    </source>
</evidence>
<keyword evidence="6" id="KW-0560">Oxidoreductase</keyword>
<protein>
    <submittedName>
        <fullName evidence="10">Epoxyqueuosine (OQ) reductase QueG</fullName>
    </submittedName>
</protein>
<dbReference type="InterPro" id="IPR017896">
    <property type="entry name" value="4Fe4S_Fe-S-bd"/>
</dbReference>
<evidence type="ECO:0000256" key="4">
    <source>
        <dbReference type="ARBA" id="ARBA00022723"/>
    </source>
</evidence>
<keyword evidence="4" id="KW-0479">Metal-binding</keyword>
<evidence type="ECO:0000256" key="7">
    <source>
        <dbReference type="ARBA" id="ARBA00023004"/>
    </source>
</evidence>
<keyword evidence="1" id="KW-0004">4Fe-4S</keyword>
<keyword evidence="5" id="KW-0671">Queuosine biosynthesis</keyword>
<dbReference type="InterPro" id="IPR017900">
    <property type="entry name" value="4Fe4S_Fe_S_CS"/>
</dbReference>
<accession>A0A6S6UMV3</accession>
<reference evidence="10" key="1">
    <citation type="submission" date="2020-01" db="EMBL/GenBank/DDBJ databases">
        <authorList>
            <person name="Meier V. D."/>
            <person name="Meier V D."/>
        </authorList>
    </citation>
    <scope>NUCLEOTIDE SEQUENCE</scope>
    <source>
        <strain evidence="10">HLG_WM_MAG_10</strain>
    </source>
</reference>
<proteinExistence type="inferred from homology"/>
<evidence type="ECO:0000313" key="10">
    <source>
        <dbReference type="EMBL" id="CAA6829683.1"/>
    </source>
</evidence>
<dbReference type="PANTHER" id="PTHR30002:SF4">
    <property type="entry name" value="EPOXYQUEUOSINE REDUCTASE"/>
    <property type="match status" value="1"/>
</dbReference>
<dbReference type="AlphaFoldDB" id="A0A6S6UMV3"/>
<dbReference type="PROSITE" id="PS51379">
    <property type="entry name" value="4FE4S_FER_2"/>
    <property type="match status" value="1"/>
</dbReference>
<dbReference type="PANTHER" id="PTHR30002">
    <property type="entry name" value="EPOXYQUEUOSINE REDUCTASE"/>
    <property type="match status" value="1"/>
</dbReference>
<dbReference type="Pfam" id="PF08331">
    <property type="entry name" value="QueG_DUF1730"/>
    <property type="match status" value="1"/>
</dbReference>
<dbReference type="Pfam" id="PF13484">
    <property type="entry name" value="Fer4_16"/>
    <property type="match status" value="1"/>
</dbReference>
<feature type="non-terminal residue" evidence="10">
    <location>
        <position position="1"/>
    </location>
</feature>